<keyword evidence="3 4" id="KW-0663">Pyridoxal phosphate</keyword>
<protein>
    <submittedName>
        <fullName evidence="6">Putative 8-amino-7-oxononanoate synthase/2-amino-3-ketobutyrate coenzyme A ligase</fullName>
        <ecNumber evidence="6">2.3.1.29</ecNumber>
        <ecNumber evidence="6">2.3.1.47</ecNumber>
    </submittedName>
</protein>
<keyword evidence="6" id="KW-0436">Ligase</keyword>
<dbReference type="FunFam" id="3.40.640.10:FF:000006">
    <property type="entry name" value="5-aminolevulinate synthase, mitochondrial"/>
    <property type="match status" value="1"/>
</dbReference>
<evidence type="ECO:0000256" key="1">
    <source>
        <dbReference type="ARBA" id="ARBA00001933"/>
    </source>
</evidence>
<dbReference type="InterPro" id="IPR050087">
    <property type="entry name" value="AON_synthase_class-II"/>
</dbReference>
<dbReference type="Pfam" id="PF00155">
    <property type="entry name" value="Aminotran_1_2"/>
    <property type="match status" value="1"/>
</dbReference>
<evidence type="ECO:0000313" key="7">
    <source>
        <dbReference type="Proteomes" id="UP000014216"/>
    </source>
</evidence>
<dbReference type="Proteomes" id="UP000014216">
    <property type="component" value="Unassembled WGS sequence"/>
</dbReference>
<name>S0G7Z3_9BACT</name>
<evidence type="ECO:0000313" key="6">
    <source>
        <dbReference type="EMBL" id="EMS81592.1"/>
    </source>
</evidence>
<keyword evidence="6" id="KW-0012">Acyltransferase</keyword>
<accession>S0G7Z3</accession>
<dbReference type="PANTHER" id="PTHR13693:SF3">
    <property type="entry name" value="LD36009P"/>
    <property type="match status" value="1"/>
</dbReference>
<dbReference type="PROSITE" id="PS00599">
    <property type="entry name" value="AA_TRANSFER_CLASS_2"/>
    <property type="match status" value="1"/>
</dbReference>
<dbReference type="EC" id="2.3.1.47" evidence="6"/>
<evidence type="ECO:0000256" key="4">
    <source>
        <dbReference type="RuleBase" id="RU003693"/>
    </source>
</evidence>
<dbReference type="PANTHER" id="PTHR13693">
    <property type="entry name" value="CLASS II AMINOTRANSFERASE/8-AMINO-7-OXONONANOATE SYNTHASE"/>
    <property type="match status" value="1"/>
</dbReference>
<comment type="similarity">
    <text evidence="4">Belongs to the class-II pyridoxal-phosphate-dependent aminotransferase family.</text>
</comment>
<dbReference type="GO" id="GO:0030170">
    <property type="term" value="F:pyridoxal phosphate binding"/>
    <property type="evidence" value="ECO:0007669"/>
    <property type="project" value="InterPro"/>
</dbReference>
<dbReference type="CDD" id="cd06454">
    <property type="entry name" value="KBL_like"/>
    <property type="match status" value="1"/>
</dbReference>
<dbReference type="Gene3D" id="3.90.1150.10">
    <property type="entry name" value="Aspartate Aminotransferase, domain 1"/>
    <property type="match status" value="1"/>
</dbReference>
<dbReference type="EMBL" id="APJX01000001">
    <property type="protein sequence ID" value="EMS81592.1"/>
    <property type="molecule type" value="Genomic_DNA"/>
</dbReference>
<gene>
    <name evidence="6" type="ORF">Dpo_1c07330</name>
</gene>
<evidence type="ECO:0000256" key="3">
    <source>
        <dbReference type="ARBA" id="ARBA00022898"/>
    </source>
</evidence>
<evidence type="ECO:0000256" key="2">
    <source>
        <dbReference type="ARBA" id="ARBA00022679"/>
    </source>
</evidence>
<proteinExistence type="inferred from homology"/>
<comment type="cofactor">
    <cofactor evidence="1 4">
        <name>pyridoxal 5'-phosphate</name>
        <dbReference type="ChEBI" id="CHEBI:597326"/>
    </cofactor>
</comment>
<organism evidence="6 7">
    <name type="scientific">Desulfotignum phosphitoxidans DSM 13687</name>
    <dbReference type="NCBI Taxonomy" id="1286635"/>
    <lineage>
        <taxon>Bacteria</taxon>
        <taxon>Pseudomonadati</taxon>
        <taxon>Thermodesulfobacteriota</taxon>
        <taxon>Desulfobacteria</taxon>
        <taxon>Desulfobacterales</taxon>
        <taxon>Desulfobacteraceae</taxon>
        <taxon>Desulfotignum</taxon>
    </lineage>
</organism>
<dbReference type="SUPFAM" id="SSF53383">
    <property type="entry name" value="PLP-dependent transferases"/>
    <property type="match status" value="1"/>
</dbReference>
<dbReference type="GO" id="GO:0008710">
    <property type="term" value="F:8-amino-7-oxononanoate synthase activity"/>
    <property type="evidence" value="ECO:0007669"/>
    <property type="project" value="UniProtKB-EC"/>
</dbReference>
<dbReference type="InterPro" id="IPR001917">
    <property type="entry name" value="Aminotrans_II_pyridoxalP_BS"/>
</dbReference>
<dbReference type="InterPro" id="IPR015422">
    <property type="entry name" value="PyrdxlP-dep_Trfase_small"/>
</dbReference>
<dbReference type="GO" id="GO:0008890">
    <property type="term" value="F:glycine C-acetyltransferase activity"/>
    <property type="evidence" value="ECO:0007669"/>
    <property type="project" value="UniProtKB-EC"/>
</dbReference>
<dbReference type="PATRIC" id="fig|1286635.3.peg.763"/>
<dbReference type="AlphaFoldDB" id="S0G7Z3"/>
<dbReference type="InterPro" id="IPR004839">
    <property type="entry name" value="Aminotransferase_I/II_large"/>
</dbReference>
<reference evidence="6 7" key="1">
    <citation type="journal article" date="2013" name="Genome Announc.">
        <title>Draft Genome Sequence of Desulfotignum phosphitoxidans DSM 13687 Strain FiPS-3.</title>
        <authorList>
            <person name="Poehlein A."/>
            <person name="Daniel R."/>
            <person name="Simeonova D.D."/>
        </authorList>
    </citation>
    <scope>NUCLEOTIDE SEQUENCE [LARGE SCALE GENOMIC DNA]</scope>
    <source>
        <strain evidence="6 7">DSM 13687</strain>
    </source>
</reference>
<evidence type="ECO:0000259" key="5">
    <source>
        <dbReference type="Pfam" id="PF00155"/>
    </source>
</evidence>
<keyword evidence="2 6" id="KW-0808">Transferase</keyword>
<feature type="domain" description="Aminotransferase class I/classII large" evidence="5">
    <location>
        <begin position="66"/>
        <end position="401"/>
    </location>
</feature>
<sequence length="418" mass="46720">MLNQFIDIATQKIRAKRMAYFGKHPDVYTKIYAYTRPNVLKALGYYPYYPKIEKANATQVTIDGKQKIMLGSNNYLGLTNHPKVIEAGVKALREYGSGLTGSRLLNGNTLLHDQLEEQLADFVHMESALVFSTGFGTNFGTITTICGPDDLIFSDEYNHASIVDGIRFSGARKCKYKHNDMQDLEEKLAFSDPKYPRFIVTDGIFSMDGDIARLDDLVALSKKYPSRLMVDDAHSFGILGPRGDGTAAHFDVTKDVDLIMGTFSKSLGCIGGFISGEKLVIEYLKHHSRTMLFTASLPPSNVASVMAALRIIQAEPERREQLIDHARFIRDGLKSLGFDIGESVTPIIPIIIGKDLKTFQVWKDLMDAGVYTNPIVSPAVPRGRALLRTSYMATHTRKQLEFCLDMFEKTGRKARIIR</sequence>
<dbReference type="Gene3D" id="3.40.640.10">
    <property type="entry name" value="Type I PLP-dependent aspartate aminotransferase-like (Major domain)"/>
    <property type="match status" value="1"/>
</dbReference>
<dbReference type="RefSeq" id="WP_006964339.1">
    <property type="nucleotide sequence ID" value="NZ_APJX01000001.1"/>
</dbReference>
<dbReference type="EC" id="2.3.1.29" evidence="6"/>
<dbReference type="InterPro" id="IPR015424">
    <property type="entry name" value="PyrdxlP-dep_Trfase"/>
</dbReference>
<keyword evidence="7" id="KW-1185">Reference proteome</keyword>
<dbReference type="GO" id="GO:0016874">
    <property type="term" value="F:ligase activity"/>
    <property type="evidence" value="ECO:0007669"/>
    <property type="project" value="UniProtKB-KW"/>
</dbReference>
<dbReference type="InterPro" id="IPR015421">
    <property type="entry name" value="PyrdxlP-dep_Trfase_major"/>
</dbReference>
<comment type="caution">
    <text evidence="6">The sequence shown here is derived from an EMBL/GenBank/DDBJ whole genome shotgun (WGS) entry which is preliminary data.</text>
</comment>